<organism evidence="2 3">
    <name type="scientific">Eufriesea mexicana</name>
    <dbReference type="NCBI Taxonomy" id="516756"/>
    <lineage>
        <taxon>Eukaryota</taxon>
        <taxon>Metazoa</taxon>
        <taxon>Ecdysozoa</taxon>
        <taxon>Arthropoda</taxon>
        <taxon>Hexapoda</taxon>
        <taxon>Insecta</taxon>
        <taxon>Pterygota</taxon>
        <taxon>Neoptera</taxon>
        <taxon>Endopterygota</taxon>
        <taxon>Hymenoptera</taxon>
        <taxon>Apocrita</taxon>
        <taxon>Aculeata</taxon>
        <taxon>Apoidea</taxon>
        <taxon>Anthophila</taxon>
        <taxon>Apidae</taxon>
        <taxon>Eufriesea</taxon>
    </lineage>
</organism>
<gene>
    <name evidence="2" type="ORF">WN48_09109</name>
</gene>
<dbReference type="Proteomes" id="UP000250275">
    <property type="component" value="Unassembled WGS sequence"/>
</dbReference>
<feature type="region of interest" description="Disordered" evidence="1">
    <location>
        <begin position="44"/>
        <end position="117"/>
    </location>
</feature>
<feature type="compositionally biased region" description="Basic and acidic residues" evidence="1">
    <location>
        <begin position="88"/>
        <end position="103"/>
    </location>
</feature>
<protein>
    <submittedName>
        <fullName evidence="2">Uncharacterized protein</fullName>
    </submittedName>
</protein>
<evidence type="ECO:0000256" key="1">
    <source>
        <dbReference type="SAM" id="MobiDB-lite"/>
    </source>
</evidence>
<proteinExistence type="predicted"/>
<feature type="compositionally biased region" description="Polar residues" evidence="1">
    <location>
        <begin position="59"/>
        <end position="71"/>
    </location>
</feature>
<feature type="region of interest" description="Disordered" evidence="1">
    <location>
        <begin position="238"/>
        <end position="269"/>
    </location>
</feature>
<sequence>MISCELARTLKGRQNRRISCGGDNICGSRERFAVDSGSSLQLPTHLPAAPAGPPALQHCTGSMSVQRTHNQPLEPGPQGCLTGQGHLGECRPLRGHGPLDRHRSSGGTRSTDDVRHFDRFGPLRRPESLSEYKSFGLNRIFWRIKVHETGPIISKIFLDKIHRFKVFGVKNHGLRVSHDEVVRSQDLSRSTTLHHVADHTVNTCWRSLAARNHAYVTSKGSVKATNKGDENQNKFAVHSKKGKGQLTKRSAVVPPGKSRARCSKKKAGC</sequence>
<accession>A0A310SFJ3</accession>
<feature type="compositionally biased region" description="Basic residues" evidence="1">
    <location>
        <begin position="258"/>
        <end position="269"/>
    </location>
</feature>
<dbReference type="EMBL" id="KQ765917">
    <property type="protein sequence ID" value="OAD53786.1"/>
    <property type="molecule type" value="Genomic_DNA"/>
</dbReference>
<evidence type="ECO:0000313" key="3">
    <source>
        <dbReference type="Proteomes" id="UP000250275"/>
    </source>
</evidence>
<name>A0A310SFJ3_9HYME</name>
<reference evidence="2 3" key="1">
    <citation type="submission" date="2015-07" db="EMBL/GenBank/DDBJ databases">
        <title>The genome of Eufriesea mexicana.</title>
        <authorList>
            <person name="Pan H."/>
            <person name="Kapheim K."/>
        </authorList>
    </citation>
    <scope>NUCLEOTIDE SEQUENCE [LARGE SCALE GENOMIC DNA]</scope>
    <source>
        <strain evidence="2">0111107269</strain>
        <tissue evidence="2">Whole body</tissue>
    </source>
</reference>
<dbReference type="AlphaFoldDB" id="A0A310SFJ3"/>
<keyword evidence="3" id="KW-1185">Reference proteome</keyword>
<evidence type="ECO:0000313" key="2">
    <source>
        <dbReference type="EMBL" id="OAD53786.1"/>
    </source>
</evidence>